<proteinExistence type="predicted"/>
<protein>
    <submittedName>
        <fullName evidence="2">Uncharacterized protein</fullName>
    </submittedName>
</protein>
<keyword evidence="3" id="KW-1185">Reference proteome</keyword>
<organism evidence="2 3">
    <name type="scientific">Sphingomonas aerophila</name>
    <dbReference type="NCBI Taxonomy" id="1344948"/>
    <lineage>
        <taxon>Bacteria</taxon>
        <taxon>Pseudomonadati</taxon>
        <taxon>Pseudomonadota</taxon>
        <taxon>Alphaproteobacteria</taxon>
        <taxon>Sphingomonadales</taxon>
        <taxon>Sphingomonadaceae</taxon>
        <taxon>Sphingomonas</taxon>
    </lineage>
</organism>
<dbReference type="Proteomes" id="UP000546200">
    <property type="component" value="Unassembled WGS sequence"/>
</dbReference>
<evidence type="ECO:0000313" key="3">
    <source>
        <dbReference type="Proteomes" id="UP000546200"/>
    </source>
</evidence>
<sequence>MSDGAPVDERNAIDVLEELLCGIAGGGTPNRSQANTYSNCRSDLLQSRAKALLPGFLYQCLTVFKFREFINLYDPDPSLRQAFVRRAMERCRAMLGANTSAAAVEPARARPADPSDPQQWMR</sequence>
<dbReference type="EMBL" id="JACIJK010000006">
    <property type="protein sequence ID" value="MBB5715283.1"/>
    <property type="molecule type" value="Genomic_DNA"/>
</dbReference>
<feature type="region of interest" description="Disordered" evidence="1">
    <location>
        <begin position="99"/>
        <end position="122"/>
    </location>
</feature>
<reference evidence="2 3" key="1">
    <citation type="submission" date="2020-08" db="EMBL/GenBank/DDBJ databases">
        <title>Genomic Encyclopedia of Type Strains, Phase IV (KMG-IV): sequencing the most valuable type-strain genomes for metagenomic binning, comparative biology and taxonomic classification.</title>
        <authorList>
            <person name="Goeker M."/>
        </authorList>
    </citation>
    <scope>NUCLEOTIDE SEQUENCE [LARGE SCALE GENOMIC DNA]</scope>
    <source>
        <strain evidence="2 3">DSM 100044</strain>
    </source>
</reference>
<dbReference type="AlphaFoldDB" id="A0A7W9EW91"/>
<evidence type="ECO:0000313" key="2">
    <source>
        <dbReference type="EMBL" id="MBB5715283.1"/>
    </source>
</evidence>
<comment type="caution">
    <text evidence="2">The sequence shown here is derived from an EMBL/GenBank/DDBJ whole genome shotgun (WGS) entry which is preliminary data.</text>
</comment>
<name>A0A7W9EW91_9SPHN</name>
<evidence type="ECO:0000256" key="1">
    <source>
        <dbReference type="SAM" id="MobiDB-lite"/>
    </source>
</evidence>
<accession>A0A7W9EW91</accession>
<gene>
    <name evidence="2" type="ORF">FHS94_002129</name>
</gene>